<gene>
    <name evidence="2" type="ORF">HYG86_13975</name>
</gene>
<name>A0A7G9WAT0_ALKCA</name>
<dbReference type="GO" id="GO:0016787">
    <property type="term" value="F:hydrolase activity"/>
    <property type="evidence" value="ECO:0007669"/>
    <property type="project" value="InterPro"/>
</dbReference>
<dbReference type="Proteomes" id="UP000516160">
    <property type="component" value="Chromosome"/>
</dbReference>
<protein>
    <submittedName>
        <fullName evidence="2">Metallophosphoesterase</fullName>
    </submittedName>
</protein>
<dbReference type="KEGG" id="acae:HYG86_13975"/>
<evidence type="ECO:0000259" key="1">
    <source>
        <dbReference type="Pfam" id="PF00149"/>
    </source>
</evidence>
<feature type="domain" description="Calcineurin-like phosphoesterase" evidence="1">
    <location>
        <begin position="3"/>
        <end position="213"/>
    </location>
</feature>
<evidence type="ECO:0000313" key="3">
    <source>
        <dbReference type="Proteomes" id="UP000516160"/>
    </source>
</evidence>
<evidence type="ECO:0000313" key="2">
    <source>
        <dbReference type="EMBL" id="QNO15792.1"/>
    </source>
</evidence>
<dbReference type="AlphaFoldDB" id="A0A7G9WAT0"/>
<dbReference type="InterPro" id="IPR004843">
    <property type="entry name" value="Calcineurin-like_PHP"/>
</dbReference>
<dbReference type="InterPro" id="IPR029052">
    <property type="entry name" value="Metallo-depent_PP-like"/>
</dbReference>
<dbReference type="PANTHER" id="PTHR30337">
    <property type="entry name" value="COMPONENT OF ATP-DEPENDENT DSDNA EXONUCLEASE"/>
    <property type="match status" value="1"/>
</dbReference>
<accession>A0A7G9WAT0</accession>
<dbReference type="RefSeq" id="WP_213166197.1">
    <property type="nucleotide sequence ID" value="NZ_CP058559.1"/>
</dbReference>
<dbReference type="InterPro" id="IPR050535">
    <property type="entry name" value="DNA_Repair-Maintenance_Comp"/>
</dbReference>
<dbReference type="Gene3D" id="3.60.21.10">
    <property type="match status" value="1"/>
</dbReference>
<dbReference type="EMBL" id="CP058559">
    <property type="protein sequence ID" value="QNO15792.1"/>
    <property type="molecule type" value="Genomic_DNA"/>
</dbReference>
<organism evidence="2 3">
    <name type="scientific">Alkalicella caledoniensis</name>
    <dbReference type="NCBI Taxonomy" id="2731377"/>
    <lineage>
        <taxon>Bacteria</taxon>
        <taxon>Bacillati</taxon>
        <taxon>Bacillota</taxon>
        <taxon>Clostridia</taxon>
        <taxon>Eubacteriales</taxon>
        <taxon>Proteinivoracaceae</taxon>
        <taxon>Alkalicella</taxon>
    </lineage>
</organism>
<proteinExistence type="predicted"/>
<reference evidence="2 3" key="1">
    <citation type="submission" date="2020-07" db="EMBL/GenBank/DDBJ databases">
        <title>Alkalicella. sp. LB2 genome.</title>
        <authorList>
            <person name="Postec A."/>
            <person name="Quemeneur M."/>
        </authorList>
    </citation>
    <scope>NUCLEOTIDE SEQUENCE [LARGE SCALE GENOMIC DNA]</scope>
    <source>
        <strain evidence="2 3">LB2</strain>
    </source>
</reference>
<dbReference type="SUPFAM" id="SSF56300">
    <property type="entry name" value="Metallo-dependent phosphatases"/>
    <property type="match status" value="1"/>
</dbReference>
<dbReference type="PANTHER" id="PTHR30337:SF7">
    <property type="entry name" value="PHOSPHOESTERASE"/>
    <property type="match status" value="1"/>
</dbReference>
<dbReference type="Pfam" id="PF00149">
    <property type="entry name" value="Metallophos"/>
    <property type="match status" value="1"/>
</dbReference>
<keyword evidence="3" id="KW-1185">Reference proteome</keyword>
<sequence length="381" mass="44251">MELKIFLTGDNHIGLKYTSYPDHIKQDLVEARINNLKNLVEAANKNNCQLFVIAGDLFDKVNIAKKDIEKTAKILGEFSGTVAVMPGNHDFYDEMLDLWKEFSNHKGENTILLNKWAKYNLRDHHQGQGQEQDLEVILYPAYCNQKHSTQNCLDWIKQLPQDEKDKNIWHIGIAHGSLQGLSPDMENKYYNMSERELENIGLDLWLLGHTHIPYPQEKQVRNKKVFNAGTPEPDGLDCRHGGNAWIITIDENKEVNAELIETGQYRFYDIERPVTDEESVEKIKRELIKENPENKIVRLTLTGRVEKSLLENLENLYHHLTSKLAYFEARETIKLRINQQDIEKEYTKGSFPYQILNQLLEEDEDALQLAYDLIRGCKDAN</sequence>